<comment type="caution">
    <text evidence="9">The sequence shown here is derived from an EMBL/GenBank/DDBJ whole genome shotgun (WGS) entry which is preliminary data.</text>
</comment>
<dbReference type="Gene3D" id="1.10.10.10">
    <property type="entry name" value="Winged helix-like DNA-binding domain superfamily/Winged helix DNA-binding domain"/>
    <property type="match status" value="1"/>
</dbReference>
<evidence type="ECO:0000313" key="10">
    <source>
        <dbReference type="Proteomes" id="UP000287533"/>
    </source>
</evidence>
<feature type="compositionally biased region" description="Low complexity" evidence="7">
    <location>
        <begin position="124"/>
        <end position="143"/>
    </location>
</feature>
<feature type="domain" description="OmpR/PhoB-type" evidence="8">
    <location>
        <begin position="191"/>
        <end position="287"/>
    </location>
</feature>
<keyword evidence="5" id="KW-0804">Transcription</keyword>
<evidence type="ECO:0000256" key="3">
    <source>
        <dbReference type="ARBA" id="ARBA00023015"/>
    </source>
</evidence>
<dbReference type="PANTHER" id="PTHR48111">
    <property type="entry name" value="REGULATOR OF RPOS"/>
    <property type="match status" value="1"/>
</dbReference>
<reference evidence="9 10" key="1">
    <citation type="submission" date="2018-09" db="EMBL/GenBank/DDBJ databases">
        <title>Characterization of the phylogenetic diversity of five novel species belonging to the genus Bifidobacterium.</title>
        <authorList>
            <person name="Lugli G.A."/>
            <person name="Duranti S."/>
            <person name="Milani C."/>
        </authorList>
    </citation>
    <scope>NUCLEOTIDE SEQUENCE [LARGE SCALE GENOMIC DNA]</scope>
    <source>
        <strain evidence="9 10">2034B</strain>
    </source>
</reference>
<keyword evidence="2" id="KW-0902">Two-component regulatory system</keyword>
<evidence type="ECO:0000256" key="2">
    <source>
        <dbReference type="ARBA" id="ARBA00023012"/>
    </source>
</evidence>
<feature type="compositionally biased region" description="Basic and acidic residues" evidence="7">
    <location>
        <begin position="104"/>
        <end position="113"/>
    </location>
</feature>
<dbReference type="GO" id="GO:0032993">
    <property type="term" value="C:protein-DNA complex"/>
    <property type="evidence" value="ECO:0007669"/>
    <property type="project" value="TreeGrafter"/>
</dbReference>
<dbReference type="GO" id="GO:0005829">
    <property type="term" value="C:cytosol"/>
    <property type="evidence" value="ECO:0007669"/>
    <property type="project" value="TreeGrafter"/>
</dbReference>
<dbReference type="GO" id="GO:0000156">
    <property type="term" value="F:phosphorelay response regulator activity"/>
    <property type="evidence" value="ECO:0007669"/>
    <property type="project" value="TreeGrafter"/>
</dbReference>
<evidence type="ECO:0000256" key="1">
    <source>
        <dbReference type="ARBA" id="ARBA00022553"/>
    </source>
</evidence>
<dbReference type="GO" id="GO:0000976">
    <property type="term" value="F:transcription cis-regulatory region binding"/>
    <property type="evidence" value="ECO:0007669"/>
    <property type="project" value="TreeGrafter"/>
</dbReference>
<evidence type="ECO:0000259" key="8">
    <source>
        <dbReference type="PROSITE" id="PS51755"/>
    </source>
</evidence>
<dbReference type="InterPro" id="IPR016032">
    <property type="entry name" value="Sig_transdc_resp-reg_C-effctor"/>
</dbReference>
<keyword evidence="10" id="KW-1185">Reference proteome</keyword>
<evidence type="ECO:0000256" key="4">
    <source>
        <dbReference type="ARBA" id="ARBA00023125"/>
    </source>
</evidence>
<feature type="region of interest" description="Disordered" evidence="7">
    <location>
        <begin position="96"/>
        <end position="145"/>
    </location>
</feature>
<dbReference type="PANTHER" id="PTHR48111:SF1">
    <property type="entry name" value="TWO-COMPONENT RESPONSE REGULATOR ORR33"/>
    <property type="match status" value="1"/>
</dbReference>
<proteinExistence type="predicted"/>
<name>A0A430FKF5_9BIFI</name>
<evidence type="ECO:0000256" key="7">
    <source>
        <dbReference type="SAM" id="MobiDB-lite"/>
    </source>
</evidence>
<keyword evidence="4 6" id="KW-0238">DNA-binding</keyword>
<evidence type="ECO:0000256" key="5">
    <source>
        <dbReference type="ARBA" id="ARBA00023163"/>
    </source>
</evidence>
<organism evidence="9 10">
    <name type="scientific">Bifidobacterium goeldii</name>
    <dbReference type="NCBI Taxonomy" id="2306975"/>
    <lineage>
        <taxon>Bacteria</taxon>
        <taxon>Bacillati</taxon>
        <taxon>Actinomycetota</taxon>
        <taxon>Actinomycetes</taxon>
        <taxon>Bifidobacteriales</taxon>
        <taxon>Bifidobacteriaceae</taxon>
        <taxon>Bifidobacterium</taxon>
    </lineage>
</organism>
<dbReference type="AlphaFoldDB" id="A0A430FKF5"/>
<dbReference type="SUPFAM" id="SSF46894">
    <property type="entry name" value="C-terminal effector domain of the bipartite response regulators"/>
    <property type="match status" value="1"/>
</dbReference>
<sequence length="287" mass="30945">MLTIGREGLVNILFATSDAALASALTGALTAAGHSATAVTEASAFADTWAQSGHVELVIIDDMVTPELLNALRAALHDHSALSDASSAPQVLLLSTPPHMAKGNLDRTEEVKRRTPTPTIRRNASATAASSTTTSQQQSASTQPAGTHIELTALPHADAVIVKPFSDAELLSHIRALAAQTSAGQQSSNNPRMLIHGDLMLDTLHSQAFYRGGQQPLALSTREYLTLETLIRANGEFLDFDELLAKVCGTGFFEQRDVMDGVLYSLTRKMRRLGFFITQRGHKYRIR</sequence>
<feature type="DNA-binding region" description="OmpR/PhoB-type" evidence="6">
    <location>
        <begin position="191"/>
        <end position="287"/>
    </location>
</feature>
<evidence type="ECO:0000256" key="6">
    <source>
        <dbReference type="PROSITE-ProRule" id="PRU01091"/>
    </source>
</evidence>
<keyword evidence="1" id="KW-0597">Phosphoprotein</keyword>
<dbReference type="SMART" id="SM00862">
    <property type="entry name" value="Trans_reg_C"/>
    <property type="match status" value="1"/>
</dbReference>
<dbReference type="InterPro" id="IPR001867">
    <property type="entry name" value="OmpR/PhoB-type_DNA-bd"/>
</dbReference>
<dbReference type="PROSITE" id="PS51755">
    <property type="entry name" value="OMPR_PHOB"/>
    <property type="match status" value="1"/>
</dbReference>
<accession>A0A430FKF5</accession>
<dbReference type="InterPro" id="IPR036388">
    <property type="entry name" value="WH-like_DNA-bd_sf"/>
</dbReference>
<dbReference type="InterPro" id="IPR039420">
    <property type="entry name" value="WalR-like"/>
</dbReference>
<protein>
    <submittedName>
        <fullName evidence="9">Transcriptional regulator</fullName>
    </submittedName>
</protein>
<gene>
    <name evidence="9" type="ORF">D2E25_1233</name>
</gene>
<dbReference type="EMBL" id="QXGL01000003">
    <property type="protein sequence ID" value="RSX53260.1"/>
    <property type="molecule type" value="Genomic_DNA"/>
</dbReference>
<evidence type="ECO:0000313" key="9">
    <source>
        <dbReference type="EMBL" id="RSX53260.1"/>
    </source>
</evidence>
<keyword evidence="3" id="KW-0805">Transcription regulation</keyword>
<dbReference type="Proteomes" id="UP000287533">
    <property type="component" value="Unassembled WGS sequence"/>
</dbReference>
<dbReference type="GO" id="GO:0006355">
    <property type="term" value="P:regulation of DNA-templated transcription"/>
    <property type="evidence" value="ECO:0007669"/>
    <property type="project" value="InterPro"/>
</dbReference>
<dbReference type="CDD" id="cd00383">
    <property type="entry name" value="trans_reg_C"/>
    <property type="match status" value="1"/>
</dbReference>